<dbReference type="CDD" id="cd04488">
    <property type="entry name" value="RecG_wedge_OBF"/>
    <property type="match status" value="1"/>
</dbReference>
<keyword evidence="10 15" id="KW-0234">DNA repair</keyword>
<feature type="domain" description="Helicase C-terminal" evidence="17">
    <location>
        <begin position="472"/>
        <end position="628"/>
    </location>
</feature>
<name>A0A8J3FZ26_9BURK</name>
<sequence>MTVPTAFSKTLKITPKLAEKLAKLGVRTDQDILLHIPLRYEDETRLTPVADLRLGQFAQVQVRVIEHTVQFRPRRQLVVTTVDDAGETLVLRFIHFYGTQLAAFRADALIRVQGEARHGFFGMEMVHPRYQSVTEDTPLGETLTPVYPTTDGLSQSAWRKLMAKALDEVHLPEILPRNVLGDGWPTLQAAVQLLHAPPPDVNPAALTERDHLAWERIKFEELLAQQLSLTQAKLKRRSELAPQLMAQDDLLKRLIAQLPFSMTGAQTRAWAQIQTDMESGHPMHRLLQGDVGSGKTVLAALACAQCVSAGRQAAVMAPTEILAEQLYEKLKGWFTPLGISVAWLASSVKKKAKSETYAALTDNQIHIIVGTHALIQDAVHFHDLGLAVIDEQHRFGVAQRLALRQKMQESVEGQRNPQYDAPHQLMMSATPIPRTLALSYFADLDVAVLDELPPGRTPVVTKLIDQKRREEVIDKVAYQVAQGEQVYWVCPLIEESEALELQTAIDTHAALSAALPDLNIGLVHGRMSAVEKREVMASFVTGETNILVATTVIEVGVDVPNASWMVIEHAERFGLSQLHQLRGRVGRGALHSTCVLLFEKPLSATAKARLKIMYDTTDGFEIAREDLRLRGPGEFLGARQSGLPLLRFADLEKDLALLEDARDAAEWLLANNPAAAQAHLQRWLAQREHFLAA</sequence>
<evidence type="ECO:0000256" key="10">
    <source>
        <dbReference type="ARBA" id="ARBA00023204"/>
    </source>
</evidence>
<dbReference type="InterPro" id="IPR012340">
    <property type="entry name" value="NA-bd_OB-fold"/>
</dbReference>
<keyword evidence="19" id="KW-1185">Reference proteome</keyword>
<evidence type="ECO:0000256" key="11">
    <source>
        <dbReference type="ARBA" id="ARBA00023235"/>
    </source>
</evidence>
<keyword evidence="8" id="KW-0238">DNA-binding</keyword>
<dbReference type="PANTHER" id="PTHR47964:SF1">
    <property type="entry name" value="ATP-DEPENDENT DNA HELICASE HOMOLOG RECG, CHLOROPLASTIC"/>
    <property type="match status" value="1"/>
</dbReference>
<dbReference type="Proteomes" id="UP000614287">
    <property type="component" value="Unassembled WGS sequence"/>
</dbReference>
<protein>
    <recommendedName>
        <fullName evidence="2 15">ATP-dependent DNA helicase RecG</fullName>
        <ecNumber evidence="13 15">5.6.2.4</ecNumber>
    </recommendedName>
</protein>
<organism evidence="18 19">
    <name type="scientific">Formosimonas limnophila</name>
    <dbReference type="NCBI Taxonomy" id="1384487"/>
    <lineage>
        <taxon>Bacteria</taxon>
        <taxon>Pseudomonadati</taxon>
        <taxon>Pseudomonadota</taxon>
        <taxon>Betaproteobacteria</taxon>
        <taxon>Burkholderiales</taxon>
        <taxon>Burkholderiaceae</taxon>
        <taxon>Formosimonas</taxon>
    </lineage>
</organism>
<dbReference type="GO" id="GO:0016787">
    <property type="term" value="F:hydrolase activity"/>
    <property type="evidence" value="ECO:0007669"/>
    <property type="project" value="UniProtKB-KW"/>
</dbReference>
<evidence type="ECO:0000256" key="4">
    <source>
        <dbReference type="ARBA" id="ARBA00022763"/>
    </source>
</evidence>
<dbReference type="NCBIfam" id="TIGR00643">
    <property type="entry name" value="recG"/>
    <property type="match status" value="1"/>
</dbReference>
<dbReference type="InterPro" id="IPR001650">
    <property type="entry name" value="Helicase_C-like"/>
</dbReference>
<dbReference type="Pfam" id="PF00271">
    <property type="entry name" value="Helicase_C"/>
    <property type="match status" value="1"/>
</dbReference>
<dbReference type="Gene3D" id="3.40.50.300">
    <property type="entry name" value="P-loop containing nucleotide triphosphate hydrolases"/>
    <property type="match status" value="2"/>
</dbReference>
<dbReference type="SUPFAM" id="SSF52540">
    <property type="entry name" value="P-loop containing nucleoside triphosphate hydrolases"/>
    <property type="match status" value="2"/>
</dbReference>
<evidence type="ECO:0000256" key="2">
    <source>
        <dbReference type="ARBA" id="ARBA00017846"/>
    </source>
</evidence>
<dbReference type="EMBL" id="BMZG01000001">
    <property type="protein sequence ID" value="GHA64976.1"/>
    <property type="molecule type" value="Genomic_DNA"/>
</dbReference>
<keyword evidence="3 15" id="KW-0547">Nucleotide-binding</keyword>
<dbReference type="SMART" id="SM00490">
    <property type="entry name" value="HELICc"/>
    <property type="match status" value="1"/>
</dbReference>
<evidence type="ECO:0000259" key="17">
    <source>
        <dbReference type="PROSITE" id="PS51194"/>
    </source>
</evidence>
<dbReference type="Pfam" id="PF17191">
    <property type="entry name" value="RecG_wedge"/>
    <property type="match status" value="1"/>
</dbReference>
<dbReference type="Pfam" id="PF00270">
    <property type="entry name" value="DEAD"/>
    <property type="match status" value="1"/>
</dbReference>
<evidence type="ECO:0000313" key="18">
    <source>
        <dbReference type="EMBL" id="GHA64976.1"/>
    </source>
</evidence>
<dbReference type="SMART" id="SM00487">
    <property type="entry name" value="DEXDc"/>
    <property type="match status" value="1"/>
</dbReference>
<gene>
    <name evidence="18" type="primary">recG</name>
    <name evidence="18" type="ORF">GCM10009007_01780</name>
</gene>
<feature type="domain" description="Helicase ATP-binding" evidence="16">
    <location>
        <begin position="276"/>
        <end position="449"/>
    </location>
</feature>
<dbReference type="GO" id="GO:0003677">
    <property type="term" value="F:DNA binding"/>
    <property type="evidence" value="ECO:0007669"/>
    <property type="project" value="UniProtKB-KW"/>
</dbReference>
<dbReference type="InterPro" id="IPR014001">
    <property type="entry name" value="Helicase_ATP-bd"/>
</dbReference>
<dbReference type="GO" id="GO:0043138">
    <property type="term" value="F:3'-5' DNA helicase activity"/>
    <property type="evidence" value="ECO:0007669"/>
    <property type="project" value="UniProtKB-EC"/>
</dbReference>
<keyword evidence="9 15" id="KW-0233">DNA recombination</keyword>
<comment type="catalytic activity">
    <reaction evidence="12 15">
        <text>Couples ATP hydrolysis with the unwinding of duplex DNA by translocating in the 3'-5' direction.</text>
        <dbReference type="EC" id="5.6.2.4"/>
    </reaction>
</comment>
<evidence type="ECO:0000256" key="6">
    <source>
        <dbReference type="ARBA" id="ARBA00022806"/>
    </source>
</evidence>
<evidence type="ECO:0000256" key="14">
    <source>
        <dbReference type="ARBA" id="ARBA00048988"/>
    </source>
</evidence>
<dbReference type="InterPro" id="IPR047112">
    <property type="entry name" value="RecG/Mfd"/>
</dbReference>
<dbReference type="NCBIfam" id="NF008166">
    <property type="entry name" value="PRK10917.1-4"/>
    <property type="match status" value="1"/>
</dbReference>
<comment type="catalytic activity">
    <reaction evidence="14 15">
        <text>ATP + H2O = ADP + phosphate + H(+)</text>
        <dbReference type="Rhea" id="RHEA:13065"/>
        <dbReference type="ChEBI" id="CHEBI:15377"/>
        <dbReference type="ChEBI" id="CHEBI:15378"/>
        <dbReference type="ChEBI" id="CHEBI:30616"/>
        <dbReference type="ChEBI" id="CHEBI:43474"/>
        <dbReference type="ChEBI" id="CHEBI:456216"/>
        <dbReference type="EC" id="5.6.2.4"/>
    </reaction>
</comment>
<evidence type="ECO:0000256" key="12">
    <source>
        <dbReference type="ARBA" id="ARBA00034617"/>
    </source>
</evidence>
<keyword evidence="7 15" id="KW-0067">ATP-binding</keyword>
<accession>A0A8J3FZ26</accession>
<dbReference type="SUPFAM" id="SSF50249">
    <property type="entry name" value="Nucleic acid-binding proteins"/>
    <property type="match status" value="1"/>
</dbReference>
<evidence type="ECO:0000256" key="8">
    <source>
        <dbReference type="ARBA" id="ARBA00023125"/>
    </source>
</evidence>
<evidence type="ECO:0000256" key="5">
    <source>
        <dbReference type="ARBA" id="ARBA00022801"/>
    </source>
</evidence>
<evidence type="ECO:0000256" key="15">
    <source>
        <dbReference type="RuleBase" id="RU363016"/>
    </source>
</evidence>
<dbReference type="GO" id="GO:0005524">
    <property type="term" value="F:ATP binding"/>
    <property type="evidence" value="ECO:0007669"/>
    <property type="project" value="UniProtKB-KW"/>
</dbReference>
<comment type="function">
    <text evidence="15">Plays a critical role in recombination and DNA repair. Helps process Holliday junction intermediates to mature products by catalyzing branch migration. Has replication fork regression activity, unwinds stalled or blocked replication forks to make a HJ that can be resolved. Has a DNA unwinding activity characteristic of a DNA helicase with 3'-5' polarity.</text>
</comment>
<reference evidence="18" key="1">
    <citation type="journal article" date="2014" name="Int. J. Syst. Evol. Microbiol.">
        <title>Complete genome sequence of Corynebacterium casei LMG S-19264T (=DSM 44701T), isolated from a smear-ripened cheese.</title>
        <authorList>
            <consortium name="US DOE Joint Genome Institute (JGI-PGF)"/>
            <person name="Walter F."/>
            <person name="Albersmeier A."/>
            <person name="Kalinowski J."/>
            <person name="Ruckert C."/>
        </authorList>
    </citation>
    <scope>NUCLEOTIDE SEQUENCE</scope>
    <source>
        <strain evidence="18">KCTC 32501</strain>
    </source>
</reference>
<evidence type="ECO:0000256" key="1">
    <source>
        <dbReference type="ARBA" id="ARBA00007504"/>
    </source>
</evidence>
<evidence type="ECO:0000256" key="9">
    <source>
        <dbReference type="ARBA" id="ARBA00023172"/>
    </source>
</evidence>
<dbReference type="Gene3D" id="2.40.50.140">
    <property type="entry name" value="Nucleic acid-binding proteins"/>
    <property type="match status" value="1"/>
</dbReference>
<comment type="similarity">
    <text evidence="1 15">Belongs to the helicase family. RecG subfamily.</text>
</comment>
<dbReference type="AlphaFoldDB" id="A0A8J3FZ26"/>
<dbReference type="NCBIfam" id="NF008168">
    <property type="entry name" value="PRK10917.2-2"/>
    <property type="match status" value="1"/>
</dbReference>
<dbReference type="InterPro" id="IPR027417">
    <property type="entry name" value="P-loop_NTPase"/>
</dbReference>
<dbReference type="InterPro" id="IPR011545">
    <property type="entry name" value="DEAD/DEAH_box_helicase_dom"/>
</dbReference>
<dbReference type="PROSITE" id="PS51192">
    <property type="entry name" value="HELICASE_ATP_BIND_1"/>
    <property type="match status" value="1"/>
</dbReference>
<dbReference type="Pfam" id="PF19833">
    <property type="entry name" value="RecG_dom3_C"/>
    <property type="match status" value="1"/>
</dbReference>
<evidence type="ECO:0000256" key="13">
    <source>
        <dbReference type="ARBA" id="ARBA00034808"/>
    </source>
</evidence>
<keyword evidence="5 15" id="KW-0378">Hydrolase</keyword>
<dbReference type="InterPro" id="IPR033454">
    <property type="entry name" value="RecG_wedge"/>
</dbReference>
<dbReference type="PROSITE" id="PS51194">
    <property type="entry name" value="HELICASE_CTER"/>
    <property type="match status" value="1"/>
</dbReference>
<keyword evidence="4 15" id="KW-0227">DNA damage</keyword>
<evidence type="ECO:0000313" key="19">
    <source>
        <dbReference type="Proteomes" id="UP000614287"/>
    </source>
</evidence>
<comment type="caution">
    <text evidence="18">The sequence shown here is derived from an EMBL/GenBank/DDBJ whole genome shotgun (WGS) entry which is preliminary data.</text>
</comment>
<dbReference type="RefSeq" id="WP_229809657.1">
    <property type="nucleotide sequence ID" value="NZ_BMZG01000001.1"/>
</dbReference>
<dbReference type="NCBIfam" id="NF008165">
    <property type="entry name" value="PRK10917.1-3"/>
    <property type="match status" value="1"/>
</dbReference>
<evidence type="ECO:0000259" key="16">
    <source>
        <dbReference type="PROSITE" id="PS51192"/>
    </source>
</evidence>
<reference evidence="18" key="2">
    <citation type="submission" date="2020-09" db="EMBL/GenBank/DDBJ databases">
        <authorList>
            <person name="Sun Q."/>
            <person name="Kim S."/>
        </authorList>
    </citation>
    <scope>NUCLEOTIDE SEQUENCE</scope>
    <source>
        <strain evidence="18">KCTC 32501</strain>
    </source>
</reference>
<dbReference type="NCBIfam" id="NF008163">
    <property type="entry name" value="PRK10917.1-1"/>
    <property type="match status" value="1"/>
</dbReference>
<dbReference type="PANTHER" id="PTHR47964">
    <property type="entry name" value="ATP-DEPENDENT DNA HELICASE HOMOLOG RECG, CHLOROPLASTIC"/>
    <property type="match status" value="1"/>
</dbReference>
<dbReference type="GO" id="GO:0006281">
    <property type="term" value="P:DNA repair"/>
    <property type="evidence" value="ECO:0007669"/>
    <property type="project" value="UniProtKB-UniRule"/>
</dbReference>
<dbReference type="InterPro" id="IPR004609">
    <property type="entry name" value="ATP-dep_DNA_helicase_RecG"/>
</dbReference>
<dbReference type="CDD" id="cd17992">
    <property type="entry name" value="DEXHc_RecG"/>
    <property type="match status" value="1"/>
</dbReference>
<dbReference type="EC" id="5.6.2.4" evidence="13 15"/>
<keyword evidence="6 15" id="KW-0347">Helicase</keyword>
<evidence type="ECO:0000256" key="7">
    <source>
        <dbReference type="ARBA" id="ARBA00022840"/>
    </source>
</evidence>
<proteinExistence type="inferred from homology"/>
<dbReference type="GO" id="GO:0006310">
    <property type="term" value="P:DNA recombination"/>
    <property type="evidence" value="ECO:0007669"/>
    <property type="project" value="UniProtKB-UniRule"/>
</dbReference>
<dbReference type="FunFam" id="3.40.50.300:FF:000391">
    <property type="entry name" value="ATP-dependent DNA helicase RecG"/>
    <property type="match status" value="1"/>
</dbReference>
<evidence type="ECO:0000256" key="3">
    <source>
        <dbReference type="ARBA" id="ARBA00022741"/>
    </source>
</evidence>
<dbReference type="InterPro" id="IPR045562">
    <property type="entry name" value="RecG_dom3_C"/>
</dbReference>
<keyword evidence="11" id="KW-0413">Isomerase</keyword>